<dbReference type="VEuPathDB" id="PlasmoDB:PVPCR_0101660"/>
<evidence type="ECO:0000313" key="3">
    <source>
        <dbReference type="Proteomes" id="UP000515697"/>
    </source>
</evidence>
<dbReference type="VEuPathDB" id="PlasmoDB:PVBDA_0101630"/>
<dbReference type="InterPro" id="IPR006477">
    <property type="entry name" value="Yir_bir_cir"/>
</dbReference>
<organism evidence="2 3">
    <name type="scientific">Plasmodium vinckei</name>
    <dbReference type="NCBI Taxonomy" id="5860"/>
    <lineage>
        <taxon>Eukaryota</taxon>
        <taxon>Sar</taxon>
        <taxon>Alveolata</taxon>
        <taxon>Apicomplexa</taxon>
        <taxon>Aconoidasida</taxon>
        <taxon>Haemosporida</taxon>
        <taxon>Plasmodiidae</taxon>
        <taxon>Plasmodium</taxon>
        <taxon>Plasmodium (Vinckeia)</taxon>
    </lineage>
</organism>
<evidence type="ECO:0000256" key="1">
    <source>
        <dbReference type="SAM" id="Phobius"/>
    </source>
</evidence>
<gene>
    <name evidence="2" type="ORF">PVSEL_0500040</name>
</gene>
<keyword evidence="1" id="KW-1133">Transmembrane helix</keyword>
<dbReference type="VEuPathDB" id="PlasmoDB:PVLDE_0101760"/>
<proteinExistence type="predicted"/>
<keyword evidence="1" id="KW-0812">Transmembrane</keyword>
<dbReference type="VEuPathDB" id="PlasmoDB:PVVCY_0301770"/>
<feature type="transmembrane region" description="Helical" evidence="1">
    <location>
        <begin position="278"/>
        <end position="299"/>
    </location>
</feature>
<dbReference type="VEuPathDB" id="PlasmoDB:PVSEL_0500040"/>
<accession>A0A6V7SGU9</accession>
<dbReference type="EMBL" id="LR865426">
    <property type="protein sequence ID" value="CAD2098318.1"/>
    <property type="molecule type" value="Genomic_DNA"/>
</dbReference>
<dbReference type="Proteomes" id="UP000515697">
    <property type="component" value="Chromosome PVSEL_05"/>
</dbReference>
<sequence length="327" mass="37768">MDDQMCKFFEIIWKDFPDTLQDGNYKFQDDDINDTYCTNDICKTNIDKIMAVWLYFFKTFIGDSDSIMNGATCNMNTVQYITIWLSYMLSLKNDKNFTKLYDFYTKYISENDGYAKTITADEAYNNYSDIINKRQDLINMDINDISKFYNAFKTLCSMYNDINNDTPDCSKYYRKAKTFFDEYNKLNGDSGNNENSSHRKILSSLSTDYGNFKSYCSEKCYGCDQIPALTDIKTKQKYVDNSVRVSEATVSSSSMEKIQSPALSPEATSSSSSISSKLIPALSTFSVIPVFLGIAYKYSLFGVDKLFQRQYIRKKLKKIKNKMKLNI</sequence>
<keyword evidence="1" id="KW-0472">Membrane</keyword>
<reference evidence="2 3" key="1">
    <citation type="submission" date="2020-08" db="EMBL/GenBank/DDBJ databases">
        <authorList>
            <person name="Ramaprasad A."/>
        </authorList>
    </citation>
    <scope>NUCLEOTIDE SEQUENCE [LARGE SCALE GENOMIC DNA]</scope>
</reference>
<evidence type="ECO:0000313" key="2">
    <source>
        <dbReference type="EMBL" id="CAD2098318.1"/>
    </source>
</evidence>
<dbReference type="NCBIfam" id="TIGR01590">
    <property type="entry name" value="yir-bir-cir_Pla"/>
    <property type="match status" value="1"/>
</dbReference>
<protein>
    <submittedName>
        <fullName evidence="2">CIR protein PIR protein</fullName>
    </submittedName>
</protein>
<dbReference type="Pfam" id="PF06022">
    <property type="entry name" value="Cir_Bir_Yir"/>
    <property type="match status" value="1"/>
</dbReference>
<name>A0A6V7SGU9_PLAVN</name>
<dbReference type="AlphaFoldDB" id="A0A6V7SGU9"/>